<gene>
    <name evidence="1" type="ORF">GMARGA_LOCUS44080</name>
</gene>
<protein>
    <submittedName>
        <fullName evidence="1">30318_t:CDS:1</fullName>
    </submittedName>
</protein>
<proteinExistence type="predicted"/>
<accession>A0ABN7XJ51</accession>
<reference evidence="1 2" key="1">
    <citation type="submission" date="2021-06" db="EMBL/GenBank/DDBJ databases">
        <authorList>
            <person name="Kallberg Y."/>
            <person name="Tangrot J."/>
            <person name="Rosling A."/>
        </authorList>
    </citation>
    <scope>NUCLEOTIDE SEQUENCE [LARGE SCALE GENOMIC DNA]</scope>
    <source>
        <strain evidence="1 2">120-4 pot B 10/14</strain>
    </source>
</reference>
<evidence type="ECO:0000313" key="1">
    <source>
        <dbReference type="EMBL" id="CAG8855259.1"/>
    </source>
</evidence>
<sequence>SYQCQISTINRNNELDNSNLMEINDLNEFNRFNTLANLMNINNLIEINDSATSDLMEF</sequence>
<keyword evidence="2" id="KW-1185">Reference proteome</keyword>
<organism evidence="1 2">
    <name type="scientific">Gigaspora margarita</name>
    <dbReference type="NCBI Taxonomy" id="4874"/>
    <lineage>
        <taxon>Eukaryota</taxon>
        <taxon>Fungi</taxon>
        <taxon>Fungi incertae sedis</taxon>
        <taxon>Mucoromycota</taxon>
        <taxon>Glomeromycotina</taxon>
        <taxon>Glomeromycetes</taxon>
        <taxon>Diversisporales</taxon>
        <taxon>Gigasporaceae</taxon>
        <taxon>Gigaspora</taxon>
    </lineage>
</organism>
<dbReference type="Proteomes" id="UP000789901">
    <property type="component" value="Unassembled WGS sequence"/>
</dbReference>
<evidence type="ECO:0000313" key="2">
    <source>
        <dbReference type="Proteomes" id="UP000789901"/>
    </source>
</evidence>
<name>A0ABN7XJ51_GIGMA</name>
<dbReference type="EMBL" id="CAJVQB010147418">
    <property type="protein sequence ID" value="CAG8855259.1"/>
    <property type="molecule type" value="Genomic_DNA"/>
</dbReference>
<feature type="non-terminal residue" evidence="1">
    <location>
        <position position="1"/>
    </location>
</feature>
<feature type="non-terminal residue" evidence="1">
    <location>
        <position position="58"/>
    </location>
</feature>
<comment type="caution">
    <text evidence="1">The sequence shown here is derived from an EMBL/GenBank/DDBJ whole genome shotgun (WGS) entry which is preliminary data.</text>
</comment>